<keyword evidence="6" id="KW-1185">Reference proteome</keyword>
<dbReference type="EMBL" id="FWEV01000137">
    <property type="protein sequence ID" value="SLM30413.1"/>
    <property type="molecule type" value="Genomic_DNA"/>
</dbReference>
<dbReference type="AlphaFoldDB" id="A0A1W1HDA9"/>
<dbReference type="PANTHER" id="PTHR43320">
    <property type="entry name" value="SUGAR KINASE"/>
    <property type="match status" value="1"/>
</dbReference>
<evidence type="ECO:0000259" key="4">
    <source>
        <dbReference type="Pfam" id="PF00294"/>
    </source>
</evidence>
<dbReference type="PROSITE" id="PS00584">
    <property type="entry name" value="PFKB_KINASES_2"/>
    <property type="match status" value="1"/>
</dbReference>
<dbReference type="Gene3D" id="3.40.1190.20">
    <property type="match status" value="1"/>
</dbReference>
<evidence type="ECO:0000313" key="5">
    <source>
        <dbReference type="EMBL" id="SLM30413.1"/>
    </source>
</evidence>
<dbReference type="InterPro" id="IPR002173">
    <property type="entry name" value="Carboh/pur_kinase_PfkB_CS"/>
</dbReference>
<dbReference type="InterPro" id="IPR029056">
    <property type="entry name" value="Ribokinase-like"/>
</dbReference>
<sequence length="237" mass="25111">MLSVITPDAQRSMFTSLGASTELLPSEVTAKLFEDTGIAVIEGYLLFNRDLMRAALDAAKKAGALVALDLASFEVINASMDILPDIIKNDVDILIANEDEARAYTGFSDETEAIEALSENVEIAVLKVGARGSYISSGGDVIYIKPVSGHFVPEHSMSGASEPEQYLPGDSGPEGVEILDTTGAGDLWAAGFLYGVANGLSLKKSGQIASVCGFEVCRVVGAQIPEEGWERILSHLR</sequence>
<evidence type="ECO:0000256" key="2">
    <source>
        <dbReference type="ARBA" id="ARBA00022679"/>
    </source>
</evidence>
<accession>A0A1W1HDA9</accession>
<organism evidence="5 6">
    <name type="scientific">Desulfamplus magnetovallimortis</name>
    <dbReference type="NCBI Taxonomy" id="1246637"/>
    <lineage>
        <taxon>Bacteria</taxon>
        <taxon>Pseudomonadati</taxon>
        <taxon>Thermodesulfobacteriota</taxon>
        <taxon>Desulfobacteria</taxon>
        <taxon>Desulfobacterales</taxon>
        <taxon>Desulfobacteraceae</taxon>
        <taxon>Desulfamplus</taxon>
    </lineage>
</organism>
<reference evidence="5 6" key="1">
    <citation type="submission" date="2017-03" db="EMBL/GenBank/DDBJ databases">
        <authorList>
            <person name="Afonso C.L."/>
            <person name="Miller P.J."/>
            <person name="Scott M.A."/>
            <person name="Spackman E."/>
            <person name="Goraichik I."/>
            <person name="Dimitrov K.M."/>
            <person name="Suarez D.L."/>
            <person name="Swayne D.E."/>
        </authorList>
    </citation>
    <scope>NUCLEOTIDE SEQUENCE [LARGE SCALE GENOMIC DNA]</scope>
    <source>
        <strain evidence="5">PRJEB14757</strain>
    </source>
</reference>
<dbReference type="Pfam" id="PF00294">
    <property type="entry name" value="PfkB"/>
    <property type="match status" value="2"/>
</dbReference>
<dbReference type="InterPro" id="IPR052700">
    <property type="entry name" value="Carb_kinase_PfkB-like"/>
</dbReference>
<evidence type="ECO:0000256" key="1">
    <source>
        <dbReference type="ARBA" id="ARBA00010688"/>
    </source>
</evidence>
<gene>
    <name evidence="5" type="ORF">MTBBW1_2210017</name>
</gene>
<dbReference type="CDD" id="cd01168">
    <property type="entry name" value="adenosine_kinase"/>
    <property type="match status" value="1"/>
</dbReference>
<dbReference type="InterPro" id="IPR011611">
    <property type="entry name" value="PfkB_dom"/>
</dbReference>
<keyword evidence="3" id="KW-0418">Kinase</keyword>
<dbReference type="PANTHER" id="PTHR43320:SF1">
    <property type="entry name" value="OS01G0105900 PROTEIN"/>
    <property type="match status" value="1"/>
</dbReference>
<dbReference type="GO" id="GO:0016301">
    <property type="term" value="F:kinase activity"/>
    <property type="evidence" value="ECO:0007669"/>
    <property type="project" value="UniProtKB-KW"/>
</dbReference>
<dbReference type="STRING" id="1246637.MTBBW1_2210017"/>
<name>A0A1W1HDA9_9BACT</name>
<dbReference type="Proteomes" id="UP000191931">
    <property type="component" value="Unassembled WGS sequence"/>
</dbReference>
<comment type="similarity">
    <text evidence="1">Belongs to the carbohydrate kinase PfkB family.</text>
</comment>
<proteinExistence type="inferred from homology"/>
<keyword evidence="2" id="KW-0808">Transferase</keyword>
<feature type="domain" description="Carbohydrate kinase PfkB" evidence="4">
    <location>
        <begin position="176"/>
        <end position="226"/>
    </location>
</feature>
<dbReference type="SUPFAM" id="SSF53613">
    <property type="entry name" value="Ribokinase-like"/>
    <property type="match status" value="1"/>
</dbReference>
<protein>
    <submittedName>
        <fullName evidence="5">PfkB domain protein</fullName>
    </submittedName>
</protein>
<feature type="domain" description="Carbohydrate kinase PfkB" evidence="4">
    <location>
        <begin position="4"/>
        <end position="147"/>
    </location>
</feature>
<evidence type="ECO:0000256" key="3">
    <source>
        <dbReference type="ARBA" id="ARBA00022777"/>
    </source>
</evidence>
<evidence type="ECO:0000313" key="6">
    <source>
        <dbReference type="Proteomes" id="UP000191931"/>
    </source>
</evidence>